<keyword evidence="2" id="KW-1185">Reference proteome</keyword>
<dbReference type="Proteomes" id="UP000002058">
    <property type="component" value="Unassembled WGS sequence"/>
</dbReference>
<dbReference type="HOGENOM" id="CLU_2063219_0_0_1"/>
<dbReference type="EMBL" id="CH476619">
    <property type="protein sequence ID" value="EEP82190.1"/>
    <property type="molecule type" value="Genomic_DNA"/>
</dbReference>
<proteinExistence type="predicted"/>
<name>C4JY04_UNCRE</name>
<reference evidence="2" key="1">
    <citation type="journal article" date="2009" name="Genome Res.">
        <title>Comparative genomic analyses of the human fungal pathogens Coccidioides and their relatives.</title>
        <authorList>
            <person name="Sharpton T.J."/>
            <person name="Stajich J.E."/>
            <person name="Rounsley S.D."/>
            <person name="Gardner M.J."/>
            <person name="Wortman J.R."/>
            <person name="Jordar V.S."/>
            <person name="Maiti R."/>
            <person name="Kodira C.D."/>
            <person name="Neafsey D.E."/>
            <person name="Zeng Q."/>
            <person name="Hung C.-Y."/>
            <person name="McMahan C."/>
            <person name="Muszewska A."/>
            <person name="Grynberg M."/>
            <person name="Mandel M.A."/>
            <person name="Kellner E.M."/>
            <person name="Barker B.M."/>
            <person name="Galgiani J.N."/>
            <person name="Orbach M.J."/>
            <person name="Kirkland T.N."/>
            <person name="Cole G.T."/>
            <person name="Henn M.R."/>
            <person name="Birren B.W."/>
            <person name="Taylor J.W."/>
        </authorList>
    </citation>
    <scope>NUCLEOTIDE SEQUENCE [LARGE SCALE GENOMIC DNA]</scope>
    <source>
        <strain evidence="2">UAMH 1704</strain>
    </source>
</reference>
<accession>C4JY04</accession>
<dbReference type="GeneID" id="8440631"/>
<dbReference type="InParanoid" id="C4JY04"/>
<evidence type="ECO:0000313" key="2">
    <source>
        <dbReference type="Proteomes" id="UP000002058"/>
    </source>
</evidence>
<dbReference type="KEGG" id="ure:UREG_07055"/>
<protein>
    <submittedName>
        <fullName evidence="1">Uncharacterized protein</fullName>
    </submittedName>
</protein>
<dbReference type="AlphaFoldDB" id="C4JY04"/>
<sequence length="119" mass="12693">MAPVMTNPSVIIWPSALSLPVDVQSARRLDRFAPPKAAFRVGNSAILTSASPPRTSGHSVPIRPRLLSQALRQQTIVAIGHGSCQSAEEGISARTAVPQGFNKSTTTPTRHVTFILWPG</sequence>
<gene>
    <name evidence="1" type="ORF">UREG_07055</name>
</gene>
<evidence type="ECO:0000313" key="1">
    <source>
        <dbReference type="EMBL" id="EEP82190.1"/>
    </source>
</evidence>
<dbReference type="VEuPathDB" id="FungiDB:UREG_07055"/>
<organism evidence="1 2">
    <name type="scientific">Uncinocarpus reesii (strain UAMH 1704)</name>
    <dbReference type="NCBI Taxonomy" id="336963"/>
    <lineage>
        <taxon>Eukaryota</taxon>
        <taxon>Fungi</taxon>
        <taxon>Dikarya</taxon>
        <taxon>Ascomycota</taxon>
        <taxon>Pezizomycotina</taxon>
        <taxon>Eurotiomycetes</taxon>
        <taxon>Eurotiomycetidae</taxon>
        <taxon>Onygenales</taxon>
        <taxon>Onygenaceae</taxon>
        <taxon>Uncinocarpus</taxon>
    </lineage>
</organism>
<dbReference type="RefSeq" id="XP_002582282.1">
    <property type="nucleotide sequence ID" value="XM_002582236.1"/>
</dbReference>